<name>A0AAV1IUG2_9NEOP</name>
<sequence length="76" mass="8655">MLEVAGRRFEAVANYLTKRSERVRSRRRDPSGISPRAQLRAQRRRLSPLPRAPPITPAENTFAHRSCWPNNGTATT</sequence>
<reference evidence="2 3" key="1">
    <citation type="submission" date="2023-11" db="EMBL/GenBank/DDBJ databases">
        <authorList>
            <person name="Okamura Y."/>
        </authorList>
    </citation>
    <scope>NUCLEOTIDE SEQUENCE [LARGE SCALE GENOMIC DNA]</scope>
</reference>
<accession>A0AAV1IUG2</accession>
<feature type="region of interest" description="Disordered" evidence="1">
    <location>
        <begin position="19"/>
        <end position="76"/>
    </location>
</feature>
<comment type="caution">
    <text evidence="2">The sequence shown here is derived from an EMBL/GenBank/DDBJ whole genome shotgun (WGS) entry which is preliminary data.</text>
</comment>
<gene>
    <name evidence="2" type="ORF">LNINA_LOCUS123</name>
</gene>
<dbReference type="EMBL" id="CAVLEF010000001">
    <property type="protein sequence ID" value="CAK1540036.1"/>
    <property type="molecule type" value="Genomic_DNA"/>
</dbReference>
<dbReference type="Proteomes" id="UP001497472">
    <property type="component" value="Unassembled WGS sequence"/>
</dbReference>
<protein>
    <submittedName>
        <fullName evidence="2">Uncharacterized protein</fullName>
    </submittedName>
</protein>
<proteinExistence type="predicted"/>
<dbReference type="AlphaFoldDB" id="A0AAV1IUG2"/>
<keyword evidence="3" id="KW-1185">Reference proteome</keyword>
<evidence type="ECO:0000313" key="2">
    <source>
        <dbReference type="EMBL" id="CAK1540036.1"/>
    </source>
</evidence>
<organism evidence="2 3">
    <name type="scientific">Leptosia nina</name>
    <dbReference type="NCBI Taxonomy" id="320188"/>
    <lineage>
        <taxon>Eukaryota</taxon>
        <taxon>Metazoa</taxon>
        <taxon>Ecdysozoa</taxon>
        <taxon>Arthropoda</taxon>
        <taxon>Hexapoda</taxon>
        <taxon>Insecta</taxon>
        <taxon>Pterygota</taxon>
        <taxon>Neoptera</taxon>
        <taxon>Endopterygota</taxon>
        <taxon>Lepidoptera</taxon>
        <taxon>Glossata</taxon>
        <taxon>Ditrysia</taxon>
        <taxon>Papilionoidea</taxon>
        <taxon>Pieridae</taxon>
        <taxon>Pierinae</taxon>
        <taxon>Leptosia</taxon>
    </lineage>
</organism>
<evidence type="ECO:0000256" key="1">
    <source>
        <dbReference type="SAM" id="MobiDB-lite"/>
    </source>
</evidence>
<evidence type="ECO:0000313" key="3">
    <source>
        <dbReference type="Proteomes" id="UP001497472"/>
    </source>
</evidence>